<accession>A0ABS1S652</accession>
<proteinExistence type="predicted"/>
<dbReference type="Proteomes" id="UP000644749">
    <property type="component" value="Unassembled WGS sequence"/>
</dbReference>
<organism evidence="1 2">
    <name type="scientific">Paracoccus aerius</name>
    <dbReference type="NCBI Taxonomy" id="1915382"/>
    <lineage>
        <taxon>Bacteria</taxon>
        <taxon>Pseudomonadati</taxon>
        <taxon>Pseudomonadota</taxon>
        <taxon>Alphaproteobacteria</taxon>
        <taxon>Rhodobacterales</taxon>
        <taxon>Paracoccaceae</taxon>
        <taxon>Paracoccus</taxon>
    </lineage>
</organism>
<protein>
    <recommendedName>
        <fullName evidence="3">HNH endonuclease</fullName>
    </recommendedName>
</protein>
<name>A0ABS1S652_9RHOB</name>
<comment type="caution">
    <text evidence="1">The sequence shown here is derived from an EMBL/GenBank/DDBJ whole genome shotgun (WGS) entry which is preliminary data.</text>
</comment>
<gene>
    <name evidence="1" type="ORF">JL111_08865</name>
</gene>
<dbReference type="EMBL" id="JAESHT010000005">
    <property type="protein sequence ID" value="MBL3673599.1"/>
    <property type="molecule type" value="Genomic_DNA"/>
</dbReference>
<evidence type="ECO:0000313" key="1">
    <source>
        <dbReference type="EMBL" id="MBL3673599.1"/>
    </source>
</evidence>
<dbReference type="RefSeq" id="WP_191313045.1">
    <property type="nucleotide sequence ID" value="NZ_BNCL01000039.1"/>
</dbReference>
<sequence>MTSLRKMGLILMSKDPEIFHCRDCLGAFEQNIGRGRKRVRCEACALIAKADAAKASKKSGSAYQFECCRCGVMVEALVGETGRRKKFCDACRGVSGTVLRRKTKCRDCNGIIEPGLMATCASCQRKKERERDRRNRDARRARNAAGAINAMKKCPSCQQEKASSSFHRNLGNWDGLASRCTDCTNELRRIRLSTPEGRLSARIRRHLRSDRPARRIDWNIRRALRGQNTSKALEDMFGYSLAELRYHLERQFTKGMDWDRFVAGEIHIDHILPVSSFDLTDVAEVKACYALPNLRPAWALDNLSKGAARTHLI</sequence>
<evidence type="ECO:0000313" key="2">
    <source>
        <dbReference type="Proteomes" id="UP000644749"/>
    </source>
</evidence>
<reference evidence="1 2" key="1">
    <citation type="submission" date="2021-01" db="EMBL/GenBank/DDBJ databases">
        <title>011410 draft genome.</title>
        <authorList>
            <person name="Lang L."/>
        </authorList>
    </citation>
    <scope>NUCLEOTIDE SEQUENCE [LARGE SCALE GENOMIC DNA]</scope>
    <source>
        <strain evidence="1 2">KCTC 42845</strain>
    </source>
</reference>
<keyword evidence="2" id="KW-1185">Reference proteome</keyword>
<evidence type="ECO:0008006" key="3">
    <source>
        <dbReference type="Google" id="ProtNLM"/>
    </source>
</evidence>